<gene>
    <name evidence="2" type="ORF">RAG0_01433</name>
</gene>
<feature type="compositionally biased region" description="Polar residues" evidence="1">
    <location>
        <begin position="377"/>
        <end position="388"/>
    </location>
</feature>
<name>A0A1E1JWQ8_9HELO</name>
<dbReference type="AlphaFoldDB" id="A0A1E1JWQ8"/>
<keyword evidence="3" id="KW-1185">Reference proteome</keyword>
<evidence type="ECO:0000313" key="2">
    <source>
        <dbReference type="EMBL" id="CZS90307.1"/>
    </source>
</evidence>
<feature type="compositionally biased region" description="Polar residues" evidence="1">
    <location>
        <begin position="38"/>
        <end position="52"/>
    </location>
</feature>
<proteinExistence type="predicted"/>
<feature type="region of interest" description="Disordered" evidence="1">
    <location>
        <begin position="156"/>
        <end position="204"/>
    </location>
</feature>
<protein>
    <submittedName>
        <fullName evidence="2">Uncharacterized protein</fullName>
    </submittedName>
</protein>
<dbReference type="OrthoDB" id="4207421at2759"/>
<accession>A0A1E1JWQ8</accession>
<feature type="compositionally biased region" description="Basic and acidic residues" evidence="1">
    <location>
        <begin position="354"/>
        <end position="376"/>
    </location>
</feature>
<feature type="region of interest" description="Disordered" evidence="1">
    <location>
        <begin position="330"/>
        <end position="426"/>
    </location>
</feature>
<feature type="compositionally biased region" description="Basic and acidic residues" evidence="1">
    <location>
        <begin position="389"/>
        <end position="400"/>
    </location>
</feature>
<feature type="compositionally biased region" description="Basic and acidic residues" evidence="1">
    <location>
        <begin position="19"/>
        <end position="37"/>
    </location>
</feature>
<feature type="compositionally biased region" description="Basic and acidic residues" evidence="1">
    <location>
        <begin position="53"/>
        <end position="65"/>
    </location>
</feature>
<evidence type="ECO:0000256" key="1">
    <source>
        <dbReference type="SAM" id="MobiDB-lite"/>
    </source>
</evidence>
<feature type="compositionally biased region" description="Basic residues" evidence="1">
    <location>
        <begin position="173"/>
        <end position="182"/>
    </location>
</feature>
<reference evidence="3" key="1">
    <citation type="submission" date="2016-03" db="EMBL/GenBank/DDBJ databases">
        <authorList>
            <person name="Guldener U."/>
        </authorList>
    </citation>
    <scope>NUCLEOTIDE SEQUENCE [LARGE SCALE GENOMIC DNA]</scope>
    <source>
        <strain evidence="3">04CH-RAC-A.6.1</strain>
    </source>
</reference>
<organism evidence="2 3">
    <name type="scientific">Rhynchosporium agropyri</name>
    <dbReference type="NCBI Taxonomy" id="914238"/>
    <lineage>
        <taxon>Eukaryota</taxon>
        <taxon>Fungi</taxon>
        <taxon>Dikarya</taxon>
        <taxon>Ascomycota</taxon>
        <taxon>Pezizomycotina</taxon>
        <taxon>Leotiomycetes</taxon>
        <taxon>Helotiales</taxon>
        <taxon>Ploettnerulaceae</taxon>
        <taxon>Rhynchosporium</taxon>
    </lineage>
</organism>
<dbReference type="EMBL" id="FJUX01000005">
    <property type="protein sequence ID" value="CZS90307.1"/>
    <property type="molecule type" value="Genomic_DNA"/>
</dbReference>
<evidence type="ECO:0000313" key="3">
    <source>
        <dbReference type="Proteomes" id="UP000178912"/>
    </source>
</evidence>
<dbReference type="Proteomes" id="UP000178912">
    <property type="component" value="Unassembled WGS sequence"/>
</dbReference>
<sequence length="650" mass="72172">MATYGKKKRSILSSFSVLRDPDNEFESKSKSKKDKTNQRGSMAFSTAAFQDSNYKKESPSNQHDDSIEELASILLDDTNIDQLRPESGKRMSHTAATNAIPGYPRTDSQDGKNLPQLPRLVFNDDDAWAMRMAPVVTAAGSSNQVDFTEESTLPTSFLNRMSVHTGKSSAPKIPRKSSKRRSERPQSTQPHTMSGDRRSIANPSGQTITTTVSFSYQSGSSQSKSTGNVATDINSKVEAMIAATKALKPGSDGIVLPGPLVPDKNNRLVGNKVLTKMKTAINDRFGGRYARKRDSIINGRLLDPTLNEVQDFEDDVSASGETATAMELRMNEGDNFKNPKIFNLTGHGNIRRKPLADDGKSLRSHKSNDHPDDTFSERPQSSSITRTPTRFENRLRDDSSNSRSSEVIPDLPNNCHTPKRTSERKIRTSIYDNDFDAMLSSSPFAQSTPRIRLEPTFEEDGTKVLKNVSADSRSLFDSDQMDLDFIGKSPSSLEPAKRKSSTAKDYGIRYHSYKKVKKHPSPSKAELEGLERALQAFLPLSPSESFPPLDDLYPVKEAMIPAPALATTDPNKKMQNTKRHGMKLDSLKGSESMPALSHPNLHLPFPRQNTGGMDGTHRFMSHKNLAHKMDIEIDELQWDDSTYNIGMRRA</sequence>
<feature type="region of interest" description="Disordered" evidence="1">
    <location>
        <begin position="1"/>
        <end position="117"/>
    </location>
</feature>
<feature type="compositionally biased region" description="Basic residues" evidence="1">
    <location>
        <begin position="1"/>
        <end position="10"/>
    </location>
</feature>